<organism evidence="12 13">
    <name type="scientific">Evansella cellulosilytica (strain ATCC 21833 / DSM 2522 / FERM P-1141 / JCM 9156 / N-4)</name>
    <name type="common">Bacillus cellulosilyticus</name>
    <dbReference type="NCBI Taxonomy" id="649639"/>
    <lineage>
        <taxon>Bacteria</taxon>
        <taxon>Bacillati</taxon>
        <taxon>Bacillota</taxon>
        <taxon>Bacilli</taxon>
        <taxon>Bacillales</taxon>
        <taxon>Bacillaceae</taxon>
        <taxon>Evansella</taxon>
    </lineage>
</organism>
<dbReference type="GO" id="GO:0004515">
    <property type="term" value="F:nicotinate-nucleotide adenylyltransferase activity"/>
    <property type="evidence" value="ECO:0007669"/>
    <property type="project" value="UniProtKB-UniRule"/>
</dbReference>
<dbReference type="eggNOG" id="COG1057">
    <property type="taxonomic scope" value="Bacteria"/>
</dbReference>
<dbReference type="Gene3D" id="3.40.50.620">
    <property type="entry name" value="HUPs"/>
    <property type="match status" value="1"/>
</dbReference>
<evidence type="ECO:0000313" key="13">
    <source>
        <dbReference type="Proteomes" id="UP000001401"/>
    </source>
</evidence>
<dbReference type="NCBIfam" id="NF000841">
    <property type="entry name" value="PRK00071.1-4"/>
    <property type="match status" value="1"/>
</dbReference>
<feature type="domain" description="Cytidyltransferase-like" evidence="11">
    <location>
        <begin position="5"/>
        <end position="161"/>
    </location>
</feature>
<dbReference type="InterPro" id="IPR004821">
    <property type="entry name" value="Cyt_trans-like"/>
</dbReference>
<dbReference type="HAMAP" id="MF_00244">
    <property type="entry name" value="NaMN_adenylyltr"/>
    <property type="match status" value="1"/>
</dbReference>
<comment type="pathway">
    <text evidence="2 10">Cofactor biosynthesis; NAD(+) biosynthesis; deamido-NAD(+) from nicotinate D-ribonucleotide: step 1/1.</text>
</comment>
<evidence type="ECO:0000256" key="8">
    <source>
        <dbReference type="ARBA" id="ARBA00023027"/>
    </source>
</evidence>
<evidence type="ECO:0000256" key="5">
    <source>
        <dbReference type="ARBA" id="ARBA00022695"/>
    </source>
</evidence>
<dbReference type="InterPro" id="IPR014729">
    <property type="entry name" value="Rossmann-like_a/b/a_fold"/>
</dbReference>
<dbReference type="NCBIfam" id="TIGR00125">
    <property type="entry name" value="cyt_tran_rel"/>
    <property type="match status" value="1"/>
</dbReference>
<dbReference type="KEGG" id="bco:Bcell_1570"/>
<proteinExistence type="inferred from homology"/>
<dbReference type="PANTHER" id="PTHR39321">
    <property type="entry name" value="NICOTINATE-NUCLEOTIDE ADENYLYLTRANSFERASE-RELATED"/>
    <property type="match status" value="1"/>
</dbReference>
<gene>
    <name evidence="10" type="primary">nadD</name>
    <name evidence="12" type="ordered locus">Bcell_1570</name>
</gene>
<dbReference type="Proteomes" id="UP000001401">
    <property type="component" value="Chromosome"/>
</dbReference>
<evidence type="ECO:0000259" key="11">
    <source>
        <dbReference type="Pfam" id="PF01467"/>
    </source>
</evidence>
<keyword evidence="7 10" id="KW-0067">ATP-binding</keyword>
<dbReference type="GO" id="GO:0009435">
    <property type="term" value="P:NAD+ biosynthetic process"/>
    <property type="evidence" value="ECO:0007669"/>
    <property type="project" value="UniProtKB-UniRule"/>
</dbReference>
<evidence type="ECO:0000256" key="6">
    <source>
        <dbReference type="ARBA" id="ARBA00022741"/>
    </source>
</evidence>
<dbReference type="Pfam" id="PF01467">
    <property type="entry name" value="CTP_transf_like"/>
    <property type="match status" value="1"/>
</dbReference>
<accession>E6TW10</accession>
<reference evidence="12 13" key="1">
    <citation type="submission" date="2010-12" db="EMBL/GenBank/DDBJ databases">
        <title>Complete sequence of Bacillus cellulosilyticus DSM 2522.</title>
        <authorList>
            <consortium name="US DOE Joint Genome Institute"/>
            <person name="Lucas S."/>
            <person name="Copeland A."/>
            <person name="Lapidus A."/>
            <person name="Cheng J.-F."/>
            <person name="Bruce D."/>
            <person name="Goodwin L."/>
            <person name="Pitluck S."/>
            <person name="Chertkov O."/>
            <person name="Detter J.C."/>
            <person name="Han C."/>
            <person name="Tapia R."/>
            <person name="Land M."/>
            <person name="Hauser L."/>
            <person name="Jeffries C."/>
            <person name="Kyrpides N."/>
            <person name="Ivanova N."/>
            <person name="Mikhailova N."/>
            <person name="Brumm P."/>
            <person name="Mead D."/>
            <person name="Woyke T."/>
        </authorList>
    </citation>
    <scope>NUCLEOTIDE SEQUENCE [LARGE SCALE GENOMIC DNA]</scope>
    <source>
        <strain evidence="13">ATCC 21833 / DSM 2522 / FERM P-1141 / JCM 9156 / N-4</strain>
    </source>
</reference>
<dbReference type="RefSeq" id="WP_013488170.1">
    <property type="nucleotide sequence ID" value="NC_014829.1"/>
</dbReference>
<name>E6TW10_EVAC2</name>
<comment type="catalytic activity">
    <reaction evidence="9 10">
        <text>nicotinate beta-D-ribonucleotide + ATP + H(+) = deamido-NAD(+) + diphosphate</text>
        <dbReference type="Rhea" id="RHEA:22860"/>
        <dbReference type="ChEBI" id="CHEBI:15378"/>
        <dbReference type="ChEBI" id="CHEBI:30616"/>
        <dbReference type="ChEBI" id="CHEBI:33019"/>
        <dbReference type="ChEBI" id="CHEBI:57502"/>
        <dbReference type="ChEBI" id="CHEBI:58437"/>
        <dbReference type="EC" id="2.7.7.18"/>
    </reaction>
</comment>
<dbReference type="AlphaFoldDB" id="E6TW10"/>
<dbReference type="NCBIfam" id="NF000840">
    <property type="entry name" value="PRK00071.1-3"/>
    <property type="match status" value="1"/>
</dbReference>
<dbReference type="EMBL" id="CP002394">
    <property type="protein sequence ID" value="ADU29833.1"/>
    <property type="molecule type" value="Genomic_DNA"/>
</dbReference>
<dbReference type="PANTHER" id="PTHR39321:SF3">
    <property type="entry name" value="PHOSPHOPANTETHEINE ADENYLYLTRANSFERASE"/>
    <property type="match status" value="1"/>
</dbReference>
<evidence type="ECO:0000256" key="3">
    <source>
        <dbReference type="ARBA" id="ARBA00022642"/>
    </source>
</evidence>
<sequence length="188" mass="21854">MRIGILGGTFDPPHIGHLLMAEEARLQMNLDEIWWMPNKIPPHKEKESDTTEQDRLEMVKEMISLHSHFKVCDIELHREGPSYTVDTLKLLRGQHPNAVFYFIIGEDSLMNLHKWYKSEEIKKLVSFIVIRRPGYDTNEATEGITLLEGPTIDVSSTTIRETLNTGTFNRFLLTKGVFDMIKERHLYE</sequence>
<dbReference type="STRING" id="649639.Bcell_1570"/>
<keyword evidence="6 10" id="KW-0547">Nucleotide-binding</keyword>
<protein>
    <recommendedName>
        <fullName evidence="10">Probable nicotinate-nucleotide adenylyltransferase</fullName>
        <ecNumber evidence="10">2.7.7.18</ecNumber>
    </recommendedName>
    <alternativeName>
        <fullName evidence="10">Deamido-NAD(+) diphosphorylase</fullName>
    </alternativeName>
    <alternativeName>
        <fullName evidence="10">Deamido-NAD(+) pyrophosphorylase</fullName>
    </alternativeName>
    <alternativeName>
        <fullName evidence="10">Nicotinate mononucleotide adenylyltransferase</fullName>
        <shortName evidence="10">NaMN adenylyltransferase</shortName>
    </alternativeName>
</protein>
<comment type="similarity">
    <text evidence="10">Belongs to the NadD family.</text>
</comment>
<dbReference type="HOGENOM" id="CLU_069765_3_1_9"/>
<evidence type="ECO:0000256" key="4">
    <source>
        <dbReference type="ARBA" id="ARBA00022679"/>
    </source>
</evidence>
<keyword evidence="13" id="KW-1185">Reference proteome</keyword>
<keyword evidence="4 10" id="KW-0808">Transferase</keyword>
<dbReference type="InterPro" id="IPR005248">
    <property type="entry name" value="NadD/NMNAT"/>
</dbReference>
<dbReference type="CDD" id="cd02165">
    <property type="entry name" value="NMNAT"/>
    <property type="match status" value="1"/>
</dbReference>
<dbReference type="EC" id="2.7.7.18" evidence="10"/>
<evidence type="ECO:0000256" key="7">
    <source>
        <dbReference type="ARBA" id="ARBA00022840"/>
    </source>
</evidence>
<evidence type="ECO:0000256" key="2">
    <source>
        <dbReference type="ARBA" id="ARBA00005019"/>
    </source>
</evidence>
<evidence type="ECO:0000313" key="12">
    <source>
        <dbReference type="EMBL" id="ADU29833.1"/>
    </source>
</evidence>
<keyword evidence="8 10" id="KW-0520">NAD</keyword>
<dbReference type="SUPFAM" id="SSF52374">
    <property type="entry name" value="Nucleotidylyl transferase"/>
    <property type="match status" value="1"/>
</dbReference>
<evidence type="ECO:0000256" key="9">
    <source>
        <dbReference type="ARBA" id="ARBA00048721"/>
    </source>
</evidence>
<comment type="function">
    <text evidence="1 10">Catalyzes the reversible adenylation of nicotinate mononucleotide (NaMN) to nicotinic acid adenine dinucleotide (NaAD).</text>
</comment>
<dbReference type="UniPathway" id="UPA00253">
    <property type="reaction ID" value="UER00332"/>
</dbReference>
<keyword evidence="3 10" id="KW-0662">Pyridine nucleotide biosynthesis</keyword>
<dbReference type="GO" id="GO:0005524">
    <property type="term" value="F:ATP binding"/>
    <property type="evidence" value="ECO:0007669"/>
    <property type="project" value="UniProtKB-KW"/>
</dbReference>
<keyword evidence="5 10" id="KW-0548">Nucleotidyltransferase</keyword>
<evidence type="ECO:0000256" key="10">
    <source>
        <dbReference type="HAMAP-Rule" id="MF_00244"/>
    </source>
</evidence>
<evidence type="ECO:0000256" key="1">
    <source>
        <dbReference type="ARBA" id="ARBA00002324"/>
    </source>
</evidence>
<dbReference type="NCBIfam" id="TIGR00482">
    <property type="entry name" value="nicotinate (nicotinamide) nucleotide adenylyltransferase"/>
    <property type="match status" value="1"/>
</dbReference>
<dbReference type="OrthoDB" id="5295945at2"/>